<evidence type="ECO:0000256" key="4">
    <source>
        <dbReference type="ARBA" id="ARBA00023163"/>
    </source>
</evidence>
<feature type="region of interest" description="Disordered" evidence="7">
    <location>
        <begin position="157"/>
        <end position="239"/>
    </location>
</feature>
<keyword evidence="4" id="KW-0804">Transcription</keyword>
<evidence type="ECO:0000259" key="8">
    <source>
        <dbReference type="PROSITE" id="PS50217"/>
    </source>
</evidence>
<dbReference type="SMART" id="SM00338">
    <property type="entry name" value="BRLZ"/>
    <property type="match status" value="1"/>
</dbReference>
<feature type="coiled-coil region" evidence="6">
    <location>
        <begin position="289"/>
        <end position="344"/>
    </location>
</feature>
<dbReference type="InterPro" id="IPR046347">
    <property type="entry name" value="bZIP_sf"/>
</dbReference>
<dbReference type="InterPro" id="IPR004827">
    <property type="entry name" value="bZIP"/>
</dbReference>
<gene>
    <name evidence="9" type="ORF">EUTSA_v10000176mg</name>
</gene>
<dbReference type="Pfam" id="PF07716">
    <property type="entry name" value="bZIP_2"/>
    <property type="match status" value="1"/>
</dbReference>
<reference evidence="9 10" key="1">
    <citation type="journal article" date="2013" name="Front. Plant Sci.">
        <title>The Reference Genome of the Halophytic Plant Eutrema salsugineum.</title>
        <authorList>
            <person name="Yang R."/>
            <person name="Jarvis D.E."/>
            <person name="Chen H."/>
            <person name="Beilstein M.A."/>
            <person name="Grimwood J."/>
            <person name="Jenkins J."/>
            <person name="Shu S."/>
            <person name="Prochnik S."/>
            <person name="Xin M."/>
            <person name="Ma C."/>
            <person name="Schmutz J."/>
            <person name="Wing R.A."/>
            <person name="Mitchell-Olds T."/>
            <person name="Schumaker K.S."/>
            <person name="Wang X."/>
        </authorList>
    </citation>
    <scope>NUCLEOTIDE SEQUENCE [LARGE SCALE GENOMIC DNA]</scope>
</reference>
<feature type="region of interest" description="Disordered" evidence="7">
    <location>
        <begin position="1"/>
        <end position="127"/>
    </location>
</feature>
<evidence type="ECO:0000256" key="7">
    <source>
        <dbReference type="SAM" id="MobiDB-lite"/>
    </source>
</evidence>
<feature type="compositionally biased region" description="Pro residues" evidence="7">
    <location>
        <begin position="40"/>
        <end position="52"/>
    </location>
</feature>
<name>V4NIG6_EUTSA</name>
<keyword evidence="6" id="KW-0175">Coiled coil</keyword>
<keyword evidence="2" id="KW-0805">Transcription regulation</keyword>
<dbReference type="InterPro" id="IPR044759">
    <property type="entry name" value="bZIP_RF2"/>
</dbReference>
<feature type="domain" description="BZIP" evidence="8">
    <location>
        <begin position="271"/>
        <end position="334"/>
    </location>
</feature>
<keyword evidence="3" id="KW-0238">DNA-binding</keyword>
<dbReference type="eggNOG" id="ENOG502QRIA">
    <property type="taxonomic scope" value="Eukaryota"/>
</dbReference>
<dbReference type="CDD" id="cd14703">
    <property type="entry name" value="bZIP_plant_RF2"/>
    <property type="match status" value="1"/>
</dbReference>
<dbReference type="PANTHER" id="PTHR13690">
    <property type="entry name" value="TRANSCRIPTION FACTOR POSF21-RELATED"/>
    <property type="match status" value="1"/>
</dbReference>
<dbReference type="Proteomes" id="UP000030689">
    <property type="component" value="Unassembled WGS sequence"/>
</dbReference>
<evidence type="ECO:0000313" key="10">
    <source>
        <dbReference type="Proteomes" id="UP000030689"/>
    </source>
</evidence>
<dbReference type="GO" id="GO:0003700">
    <property type="term" value="F:DNA-binding transcription factor activity"/>
    <property type="evidence" value="ECO:0007669"/>
    <property type="project" value="InterPro"/>
</dbReference>
<feature type="compositionally biased region" description="Polar residues" evidence="7">
    <location>
        <begin position="209"/>
        <end position="230"/>
    </location>
</feature>
<evidence type="ECO:0000256" key="3">
    <source>
        <dbReference type="ARBA" id="ARBA00023125"/>
    </source>
</evidence>
<dbReference type="KEGG" id="eus:EUTSA_v10000176mg"/>
<protein>
    <recommendedName>
        <fullName evidence="8">BZIP domain-containing protein</fullName>
    </recommendedName>
</protein>
<organism evidence="9 10">
    <name type="scientific">Eutrema salsugineum</name>
    <name type="common">Saltwater cress</name>
    <name type="synonym">Sisymbrium salsugineum</name>
    <dbReference type="NCBI Taxonomy" id="72664"/>
    <lineage>
        <taxon>Eukaryota</taxon>
        <taxon>Viridiplantae</taxon>
        <taxon>Streptophyta</taxon>
        <taxon>Embryophyta</taxon>
        <taxon>Tracheophyta</taxon>
        <taxon>Spermatophyta</taxon>
        <taxon>Magnoliopsida</taxon>
        <taxon>eudicotyledons</taxon>
        <taxon>Gunneridae</taxon>
        <taxon>Pentapetalae</taxon>
        <taxon>rosids</taxon>
        <taxon>malvids</taxon>
        <taxon>Brassicales</taxon>
        <taxon>Brassicaceae</taxon>
        <taxon>Eutremeae</taxon>
        <taxon>Eutrema</taxon>
    </lineage>
</organism>
<feature type="compositionally biased region" description="Acidic residues" evidence="7">
    <location>
        <begin position="167"/>
        <end position="176"/>
    </location>
</feature>
<comment type="subcellular location">
    <subcellularLocation>
        <location evidence="1">Nucleus</location>
    </subcellularLocation>
</comment>
<dbReference type="GO" id="GO:0003677">
    <property type="term" value="F:DNA binding"/>
    <property type="evidence" value="ECO:0007669"/>
    <property type="project" value="UniProtKB-KW"/>
</dbReference>
<feature type="compositionally biased region" description="Low complexity" evidence="7">
    <location>
        <begin position="74"/>
        <end position="85"/>
    </location>
</feature>
<feature type="compositionally biased region" description="Polar residues" evidence="7">
    <location>
        <begin position="55"/>
        <end position="69"/>
    </location>
</feature>
<keyword evidence="5" id="KW-0539">Nucleus</keyword>
<evidence type="ECO:0000256" key="5">
    <source>
        <dbReference type="ARBA" id="ARBA00023242"/>
    </source>
</evidence>
<dbReference type="AlphaFoldDB" id="V4NIG6"/>
<sequence length="416" mass="45283">MNPQDDITPLSSSSIHSTQIPAPSANGGAAGGSGKRAGVPPSPRSLIPPPSPYSQIPTTRQPIASQNFTPGPMSQYSSPFFSYDSFPPPPPPYRDSPSALPPIPFARGSGSGSSGLPPRKAHRRANSDNIISGLNAMLAQNTPRLIYPKPIHMPVGVGVESSKEGDELSNGDDDDLERSSSDPDATDEQTVSKTTTTSGVKRRAGKEIATSTRLCRSVSMDTSLNDQTQPKLPPSPRNLQVTIPVRDDVFTEAEMIKIQASRKLKLLAASDPKNVKRILANRESAARSKEKKAQYMNKLENKVEFLQTQAVTMSSKVAHLERVNLVMENENRELRIRLQGLEQQAQLRDSLIGQLTGEVHRLKVATGEVVNQNFGETDGTNMQPVNANMQPVNANMFEQLNLNNQLHQPQTNPDFQ</sequence>
<dbReference type="PANTHER" id="PTHR13690:SF80">
    <property type="entry name" value="BZIP TRANSCRIPTION FACTOR FAMILY PROTEIN-RELATED"/>
    <property type="match status" value="1"/>
</dbReference>
<feature type="compositionally biased region" description="Polar residues" evidence="7">
    <location>
        <begin position="1"/>
        <end position="20"/>
    </location>
</feature>
<dbReference type="OrthoDB" id="1114035at2759"/>
<dbReference type="PROSITE" id="PS50217">
    <property type="entry name" value="BZIP"/>
    <property type="match status" value="1"/>
</dbReference>
<dbReference type="Gramene" id="ESQ46016">
    <property type="protein sequence ID" value="ESQ46016"/>
    <property type="gene ID" value="EUTSA_v10000176mg"/>
</dbReference>
<evidence type="ECO:0000256" key="6">
    <source>
        <dbReference type="SAM" id="Coils"/>
    </source>
</evidence>
<keyword evidence="10" id="KW-1185">Reference proteome</keyword>
<dbReference type="SUPFAM" id="SSF57959">
    <property type="entry name" value="Leucine zipper domain"/>
    <property type="match status" value="1"/>
</dbReference>
<feature type="compositionally biased region" description="Pro residues" evidence="7">
    <location>
        <begin position="86"/>
        <end position="104"/>
    </location>
</feature>
<evidence type="ECO:0000256" key="2">
    <source>
        <dbReference type="ARBA" id="ARBA00023015"/>
    </source>
</evidence>
<dbReference type="EMBL" id="KI517426">
    <property type="protein sequence ID" value="ESQ46016.1"/>
    <property type="molecule type" value="Genomic_DNA"/>
</dbReference>
<dbReference type="GO" id="GO:0005634">
    <property type="term" value="C:nucleus"/>
    <property type="evidence" value="ECO:0007669"/>
    <property type="project" value="UniProtKB-SubCell"/>
</dbReference>
<dbReference type="OMA" id="MQPVNAN"/>
<proteinExistence type="predicted"/>
<accession>V4NIG6</accession>
<evidence type="ECO:0000256" key="1">
    <source>
        <dbReference type="ARBA" id="ARBA00004123"/>
    </source>
</evidence>
<dbReference type="Gene3D" id="1.20.5.170">
    <property type="match status" value="1"/>
</dbReference>
<evidence type="ECO:0000313" key="9">
    <source>
        <dbReference type="EMBL" id="ESQ46016.1"/>
    </source>
</evidence>